<evidence type="ECO:0000256" key="19">
    <source>
        <dbReference type="ARBA" id="ARBA00051843"/>
    </source>
</evidence>
<dbReference type="EMBL" id="AFYH01191428">
    <property type="status" value="NOT_ANNOTATED_CDS"/>
    <property type="molecule type" value="Genomic_DNA"/>
</dbReference>
<dbReference type="EMBL" id="AFYH01191426">
    <property type="status" value="NOT_ANNOTATED_CDS"/>
    <property type="molecule type" value="Genomic_DNA"/>
</dbReference>
<dbReference type="InterPro" id="IPR014756">
    <property type="entry name" value="Ig_E-set"/>
</dbReference>
<evidence type="ECO:0000256" key="21">
    <source>
        <dbReference type="PIRSR" id="PIRSR000459-2"/>
    </source>
</evidence>
<keyword evidence="4" id="KW-0808">Transferase</keyword>
<dbReference type="Pfam" id="PF00868">
    <property type="entry name" value="Transglut_N"/>
    <property type="match status" value="1"/>
</dbReference>
<dbReference type="InterPro" id="IPR023608">
    <property type="entry name" value="Transglutaminase_animal"/>
</dbReference>
<evidence type="ECO:0000256" key="15">
    <source>
        <dbReference type="ARBA" id="ARBA00041651"/>
    </source>
</evidence>
<dbReference type="InterPro" id="IPR036985">
    <property type="entry name" value="Transglutaminase-like_sf"/>
</dbReference>
<keyword evidence="7" id="KW-0472">Membrane</keyword>
<sequence>RNLGCSSNTQKEKPKLVQEAASLQENKEDEVNGAAEQKGRVAIEKHNISENLLKVKNIDLLKKPEEINKKSHHTDEYEYDELIIRRGQPFQVKLEFSRPFNPETDKLFLELKLGSQPQVGKGTHVIVKLVEKHIPSEWGAKIIEASGNTLTLSINSSPQTMIGRFELTVKTVTEGGAFKMKYNRDNDIYFLFNPWCEADTVYMEDEEWRKEYVLNDTGRLYYGTENSIGSRTWCFAQFEKGILEACFYLLDKGGMPDSGRGDPISVVRVISAMVNSQDDDGVLVGSWSGVYWDGRRPTSWTGSSEILLHYHDSYNPVRYGQCWVFSGVATTVLRCLGIPGRSVTNFSSAHDSDTSLEIDYYIDEDHCALDHLNNDSIWNFHVWNECWMARPDLPQGYGGWQVVDATPQETSAGTYCCGPASVRAIKNGLVYLKYDAPFIFAEVNSDKVYWIRDSNGDFKRYYSARSVVGHNISTKAVGSEERLDITNLYKYPEVPPRHKGSEEERLSVKTACKFGNKSKMSIEKEVEEDVVVEVEITGNDLIGSNIIARATVTNRGNNVCNICLFMRAAMTFYTGVYKNEIKNMKEEVTLEPEQSKTKEMTIKYDEYDDYLEDQACIMFTLMGLVSETKQIITKQRDYRLRTPDLMLKVHGEVVKGKESKVVISFVNPLPKVLKNVVIHLEGPGLQKRKTISVGEVAKQGLMTITEIFIPSKAGCRKLIANLDCHQLTQVHGVVEVEVINKP</sequence>
<dbReference type="FunFam" id="2.60.40.10:FF:001143">
    <property type="entry name" value="Protein-glutamine gamma-glutamyltransferase K"/>
    <property type="match status" value="1"/>
</dbReference>
<evidence type="ECO:0000256" key="14">
    <source>
        <dbReference type="ARBA" id="ARBA00040559"/>
    </source>
</evidence>
<evidence type="ECO:0000259" key="22">
    <source>
        <dbReference type="SMART" id="SM00460"/>
    </source>
</evidence>
<dbReference type="HOGENOM" id="CLU_013435_0_2_1"/>
<dbReference type="InterPro" id="IPR013783">
    <property type="entry name" value="Ig-like_fold"/>
</dbReference>
<reference evidence="23" key="2">
    <citation type="submission" date="2025-08" db="UniProtKB">
        <authorList>
            <consortium name="Ensembl"/>
        </authorList>
    </citation>
    <scope>IDENTIFICATION</scope>
</reference>
<protein>
    <recommendedName>
        <fullName evidence="14">Protein-glutamine gamma-glutamyltransferase K</fullName>
        <ecNumber evidence="12">2.3.2.13</ecNumber>
    </recommendedName>
    <alternativeName>
        <fullName evidence="17">Epidermal TGase</fullName>
    </alternativeName>
    <alternativeName>
        <fullName evidence="16">Transglutaminase K</fullName>
    </alternativeName>
    <alternativeName>
        <fullName evidence="15">Transglutaminase-1</fullName>
    </alternativeName>
</protein>
<evidence type="ECO:0000256" key="2">
    <source>
        <dbReference type="ARBA" id="ARBA00005968"/>
    </source>
</evidence>
<dbReference type="FunFam" id="3.90.260.10:FF:000001">
    <property type="entry name" value="Protein-glutamine gamma-glutamyltransferase 2"/>
    <property type="match status" value="1"/>
</dbReference>
<evidence type="ECO:0000256" key="16">
    <source>
        <dbReference type="ARBA" id="ARBA00041726"/>
    </source>
</evidence>
<evidence type="ECO:0000256" key="7">
    <source>
        <dbReference type="ARBA" id="ARBA00023136"/>
    </source>
</evidence>
<organism evidence="23 24">
    <name type="scientific">Latimeria chalumnae</name>
    <name type="common">Coelacanth</name>
    <dbReference type="NCBI Taxonomy" id="7897"/>
    <lineage>
        <taxon>Eukaryota</taxon>
        <taxon>Metazoa</taxon>
        <taxon>Chordata</taxon>
        <taxon>Craniata</taxon>
        <taxon>Vertebrata</taxon>
        <taxon>Euteleostomi</taxon>
        <taxon>Coelacanthiformes</taxon>
        <taxon>Coelacanthidae</taxon>
        <taxon>Latimeria</taxon>
    </lineage>
</organism>
<evidence type="ECO:0000256" key="12">
    <source>
        <dbReference type="ARBA" id="ARBA00024222"/>
    </source>
</evidence>
<dbReference type="EMBL" id="AFYH01191429">
    <property type="status" value="NOT_ANNOTATED_CDS"/>
    <property type="molecule type" value="Genomic_DNA"/>
</dbReference>
<dbReference type="PIRSF" id="PIRSF000459">
    <property type="entry name" value="TGM_EBP42"/>
    <property type="match status" value="1"/>
</dbReference>
<dbReference type="GeneTree" id="ENSGT01050000244939"/>
<comment type="function">
    <text evidence="18">Catalyzes the cross-linking of proteins and the conjugation of polyamines to proteins. Responsible for cross-linking epidermal proteins during formation of the stratum corneum. Involved in cell proliferation.</text>
</comment>
<dbReference type="FunFam" id="2.60.40.10:FF:000090">
    <property type="entry name" value="Protein-glutamine gamma-glutamyltransferase 2"/>
    <property type="match status" value="1"/>
</dbReference>
<keyword evidence="6 21" id="KW-0106">Calcium</keyword>
<dbReference type="EC" id="2.3.2.13" evidence="12"/>
<gene>
    <name evidence="23" type="primary">LOC102367266</name>
</gene>
<comment type="similarity">
    <text evidence="2">Belongs to the transglutaminase superfamily. Transglutaminase family.</text>
</comment>
<feature type="active site" evidence="20">
    <location>
        <position position="381"/>
    </location>
</feature>
<dbReference type="PANTHER" id="PTHR11590">
    <property type="entry name" value="PROTEIN-GLUTAMINE GAMMA-GLUTAMYLTRANSFERASE"/>
    <property type="match status" value="1"/>
</dbReference>
<dbReference type="PANTHER" id="PTHR11590:SF49">
    <property type="entry name" value="PROTEIN-GLUTAMINE GAMMA-GLUTAMYLTRANSFERASE K"/>
    <property type="match status" value="1"/>
</dbReference>
<dbReference type="PROSITE" id="PS00547">
    <property type="entry name" value="TRANSGLUTAMINASES"/>
    <property type="match status" value="1"/>
</dbReference>
<feature type="domain" description="Transglutaminase-like" evidence="22">
    <location>
        <begin position="314"/>
        <end position="407"/>
    </location>
</feature>
<evidence type="ECO:0000313" key="24">
    <source>
        <dbReference type="Proteomes" id="UP000008672"/>
    </source>
</evidence>
<proteinExistence type="inferred from homology"/>
<reference evidence="24" key="1">
    <citation type="submission" date="2011-08" db="EMBL/GenBank/DDBJ databases">
        <title>The draft genome of Latimeria chalumnae.</title>
        <authorList>
            <person name="Di Palma F."/>
            <person name="Alfoldi J."/>
            <person name="Johnson J."/>
            <person name="Berlin A."/>
            <person name="Gnerre S."/>
            <person name="Jaffe D."/>
            <person name="MacCallum I."/>
            <person name="Young S."/>
            <person name="Walker B.J."/>
            <person name="Lander E."/>
            <person name="Lindblad-Toh K."/>
        </authorList>
    </citation>
    <scope>NUCLEOTIDE SEQUENCE [LARGE SCALE GENOMIC DNA]</scope>
    <source>
        <strain evidence="24">Wild caught</strain>
    </source>
</reference>
<evidence type="ECO:0000256" key="10">
    <source>
        <dbReference type="ARBA" id="ARBA00023288"/>
    </source>
</evidence>
<evidence type="ECO:0000256" key="17">
    <source>
        <dbReference type="ARBA" id="ARBA00043229"/>
    </source>
</evidence>
<evidence type="ECO:0000256" key="5">
    <source>
        <dbReference type="ARBA" id="ARBA00022723"/>
    </source>
</evidence>
<keyword evidence="3" id="KW-0597">Phosphoprotein</keyword>
<reference evidence="23" key="3">
    <citation type="submission" date="2025-09" db="UniProtKB">
        <authorList>
            <consortium name="Ensembl"/>
        </authorList>
    </citation>
    <scope>IDENTIFICATION</scope>
</reference>
<dbReference type="GO" id="GO:0046872">
    <property type="term" value="F:metal ion binding"/>
    <property type="evidence" value="ECO:0007669"/>
    <property type="project" value="UniProtKB-KW"/>
</dbReference>
<dbReference type="InterPro" id="IPR038765">
    <property type="entry name" value="Papain-like_cys_pep_sf"/>
</dbReference>
<name>H3A052_LATCH</name>
<comment type="catalytic activity">
    <reaction evidence="19">
        <text>L-glutaminyl-[protein] + L-lysyl-[protein] = [protein]-L-lysyl-N(6)-5-L-glutamyl-[protein] + NH4(+)</text>
        <dbReference type="Rhea" id="RHEA:54816"/>
        <dbReference type="Rhea" id="RHEA-COMP:9752"/>
        <dbReference type="Rhea" id="RHEA-COMP:10207"/>
        <dbReference type="Rhea" id="RHEA-COMP:14005"/>
        <dbReference type="ChEBI" id="CHEBI:28938"/>
        <dbReference type="ChEBI" id="CHEBI:29969"/>
        <dbReference type="ChEBI" id="CHEBI:30011"/>
        <dbReference type="ChEBI" id="CHEBI:138370"/>
        <dbReference type="EC" id="2.3.2.13"/>
    </reaction>
</comment>
<evidence type="ECO:0000256" key="6">
    <source>
        <dbReference type="ARBA" id="ARBA00022837"/>
    </source>
</evidence>
<dbReference type="SUPFAM" id="SSF81296">
    <property type="entry name" value="E set domains"/>
    <property type="match status" value="1"/>
</dbReference>
<dbReference type="AlphaFoldDB" id="H3A052"/>
<dbReference type="InterPro" id="IPR036238">
    <property type="entry name" value="Transglutaminase_C_sf"/>
</dbReference>
<dbReference type="FunFam" id="2.60.40.10:FF:000171">
    <property type="entry name" value="protein-glutamine gamma-glutamyltransferase 6"/>
    <property type="match status" value="1"/>
</dbReference>
<dbReference type="GO" id="GO:0016020">
    <property type="term" value="C:membrane"/>
    <property type="evidence" value="ECO:0007669"/>
    <property type="project" value="UniProtKB-SubCell"/>
</dbReference>
<dbReference type="Proteomes" id="UP000008672">
    <property type="component" value="Unassembled WGS sequence"/>
</dbReference>
<dbReference type="SUPFAM" id="SSF54001">
    <property type="entry name" value="Cysteine proteinases"/>
    <property type="match status" value="1"/>
</dbReference>
<dbReference type="InterPro" id="IPR002931">
    <property type="entry name" value="Transglutaminase-like"/>
</dbReference>
<dbReference type="InterPro" id="IPR050779">
    <property type="entry name" value="Transglutaminase"/>
</dbReference>
<dbReference type="Ensembl" id="ENSLACT00000003049.1">
    <property type="protein sequence ID" value="ENSLACP00000003023.1"/>
    <property type="gene ID" value="ENSLACG00000002703.1"/>
</dbReference>
<evidence type="ECO:0000256" key="9">
    <source>
        <dbReference type="ARBA" id="ARBA00023249"/>
    </source>
</evidence>
<feature type="active site" evidence="20">
    <location>
        <position position="322"/>
    </location>
</feature>
<evidence type="ECO:0000256" key="4">
    <source>
        <dbReference type="ARBA" id="ARBA00022679"/>
    </source>
</evidence>
<feature type="binding site" evidence="21">
    <location>
        <position position="504"/>
    </location>
    <ligand>
        <name>Ca(2+)</name>
        <dbReference type="ChEBI" id="CHEBI:29108"/>
    </ligand>
</feature>
<evidence type="ECO:0000256" key="18">
    <source>
        <dbReference type="ARBA" id="ARBA00045815"/>
    </source>
</evidence>
<dbReference type="Pfam" id="PF00927">
    <property type="entry name" value="Transglut_C"/>
    <property type="match status" value="2"/>
</dbReference>
<evidence type="ECO:0000313" key="23">
    <source>
        <dbReference type="Ensembl" id="ENSLACP00000003023.1"/>
    </source>
</evidence>
<comment type="subunit">
    <text evidence="13">Interacts with PLAAT4.</text>
</comment>
<dbReference type="GO" id="GO:0031424">
    <property type="term" value="P:keratinization"/>
    <property type="evidence" value="ECO:0007669"/>
    <property type="project" value="UniProtKB-KW"/>
</dbReference>
<evidence type="ECO:0000256" key="13">
    <source>
        <dbReference type="ARBA" id="ARBA00038573"/>
    </source>
</evidence>
<dbReference type="Pfam" id="PF01841">
    <property type="entry name" value="Transglut_core"/>
    <property type="match status" value="1"/>
</dbReference>
<evidence type="ECO:0000256" key="11">
    <source>
        <dbReference type="ARBA" id="ARBA00023315"/>
    </source>
</evidence>
<comment type="cofactor">
    <cofactor evidence="21">
        <name>Ca(2+)</name>
        <dbReference type="ChEBI" id="CHEBI:29108"/>
    </cofactor>
    <text evidence="21">Binds 1 Ca(2+) ion per subunit.</text>
</comment>
<feature type="active site" evidence="20">
    <location>
        <position position="404"/>
    </location>
</feature>
<dbReference type="EMBL" id="AFYH01191427">
    <property type="status" value="NOT_ANNOTATED_CDS"/>
    <property type="molecule type" value="Genomic_DNA"/>
</dbReference>
<keyword evidence="5 21" id="KW-0479">Metal-binding</keyword>
<keyword evidence="8" id="KW-0564">Palmitate</keyword>
<dbReference type="SMART" id="SM00460">
    <property type="entry name" value="TGc"/>
    <property type="match status" value="1"/>
</dbReference>
<evidence type="ECO:0000256" key="1">
    <source>
        <dbReference type="ARBA" id="ARBA00004635"/>
    </source>
</evidence>
<keyword evidence="11" id="KW-0012">Acyltransferase</keyword>
<feature type="binding site" evidence="21">
    <location>
        <position position="446"/>
    </location>
    <ligand>
        <name>Ca(2+)</name>
        <dbReference type="ChEBI" id="CHEBI:29108"/>
    </ligand>
</feature>
<keyword evidence="24" id="KW-1185">Reference proteome</keyword>
<feature type="binding site" evidence="21">
    <location>
        <position position="444"/>
    </location>
    <ligand>
        <name>Ca(2+)</name>
        <dbReference type="ChEBI" id="CHEBI:29108"/>
    </ligand>
</feature>
<dbReference type="Gene3D" id="3.90.260.10">
    <property type="entry name" value="Transglutaminase-like"/>
    <property type="match status" value="1"/>
</dbReference>
<dbReference type="Bgee" id="ENSLACG00000002703">
    <property type="expression patterns" value="Expressed in pelvic fin and 6 other cell types or tissues"/>
</dbReference>
<dbReference type="Gene3D" id="2.60.40.10">
    <property type="entry name" value="Immunoglobulins"/>
    <property type="match status" value="3"/>
</dbReference>
<dbReference type="InterPro" id="IPR001102">
    <property type="entry name" value="Transglutaminase_N"/>
</dbReference>
<dbReference type="InterPro" id="IPR008958">
    <property type="entry name" value="Transglutaminase_C"/>
</dbReference>
<dbReference type="SUPFAM" id="SSF49309">
    <property type="entry name" value="Transglutaminase, two C-terminal domains"/>
    <property type="match status" value="2"/>
</dbReference>
<evidence type="ECO:0000256" key="8">
    <source>
        <dbReference type="ARBA" id="ARBA00023139"/>
    </source>
</evidence>
<dbReference type="InterPro" id="IPR013808">
    <property type="entry name" value="Transglutaminase_AS"/>
</dbReference>
<keyword evidence="9" id="KW-0417">Keratinization</keyword>
<comment type="subcellular location">
    <subcellularLocation>
        <location evidence="1">Membrane</location>
        <topology evidence="1">Lipid-anchor</topology>
    </subcellularLocation>
</comment>
<feature type="binding site" evidence="21">
    <location>
        <position position="493"/>
    </location>
    <ligand>
        <name>Ca(2+)</name>
        <dbReference type="ChEBI" id="CHEBI:29108"/>
    </ligand>
</feature>
<accession>H3A052</accession>
<dbReference type="GO" id="GO:0003810">
    <property type="term" value="F:protein-glutamine gamma-glutamyltransferase activity"/>
    <property type="evidence" value="ECO:0007669"/>
    <property type="project" value="UniProtKB-EC"/>
</dbReference>
<evidence type="ECO:0000256" key="3">
    <source>
        <dbReference type="ARBA" id="ARBA00022553"/>
    </source>
</evidence>
<evidence type="ECO:0000256" key="20">
    <source>
        <dbReference type="PIRSR" id="PIRSR000459-1"/>
    </source>
</evidence>
<keyword evidence="10" id="KW-0449">Lipoprotein</keyword>